<accession>A0A084GCB2</accession>
<dbReference type="InterPro" id="IPR050425">
    <property type="entry name" value="NAD(P)_dehydrat-like"/>
</dbReference>
<keyword evidence="1" id="KW-0560">Oxidoreductase</keyword>
<dbReference type="Gene3D" id="3.40.50.720">
    <property type="entry name" value="NAD(P)-binding Rossmann-like Domain"/>
    <property type="match status" value="1"/>
</dbReference>
<dbReference type="Pfam" id="PF01073">
    <property type="entry name" value="3Beta_HSD"/>
    <property type="match status" value="1"/>
</dbReference>
<dbReference type="AlphaFoldDB" id="A0A084GCB2"/>
<dbReference type="SUPFAM" id="SSF51735">
    <property type="entry name" value="NAD(P)-binding Rossmann-fold domains"/>
    <property type="match status" value="1"/>
</dbReference>
<dbReference type="HOGENOM" id="CLU_072111_0_0_1"/>
<dbReference type="GO" id="GO:0000252">
    <property type="term" value="F:3-beta-hydroxysteroid dehydrogenase [NAD(P)+]/C4-decarboxylase activity"/>
    <property type="evidence" value="ECO:0007669"/>
    <property type="project" value="TreeGrafter"/>
</dbReference>
<sequence>MAAEILGWFPLCFFLIIGLFVAYLARLNSLLKHVPEKVQVLCQLRWTAEELKKTYTELENRSLDYKAHVPPRLERRYVVTGGNGLVGGFIVLQLLARGTPPEHIRIIDIRKPERRDMTTGLATQVDYVPTDIRSAAAIDAAFDKPWPPSAAHLPLTVFHTAAVILASDRSKHVYDFPKSVNVDGTKHIMEAARRAGADIFSATSSASISIRRVGPFVLFANEPKNFWQVLDERDFFQPLRPHEDFFGNYPASKAVAERLVCSANCASFRTGCIRPANGVYGNATDNTVGGPLSSTVFPTVLFTEPTWHSRIFNMKLSSPLLPVFHLKRDDPS</sequence>
<proteinExistence type="inferred from homology"/>
<dbReference type="GeneID" id="27721429"/>
<comment type="similarity">
    <text evidence="2">Belongs to the NAD(P)-dependent epimerase/dehydratase family. Dihydroflavonol-4-reductase subfamily.</text>
</comment>
<keyword evidence="3" id="KW-0472">Membrane</keyword>
<evidence type="ECO:0000313" key="6">
    <source>
        <dbReference type="Proteomes" id="UP000028545"/>
    </source>
</evidence>
<dbReference type="OrthoDB" id="10058185at2759"/>
<dbReference type="VEuPathDB" id="FungiDB:SAPIO_CDS2357"/>
<evidence type="ECO:0000256" key="1">
    <source>
        <dbReference type="ARBA" id="ARBA00023002"/>
    </source>
</evidence>
<feature type="transmembrane region" description="Helical" evidence="3">
    <location>
        <begin position="6"/>
        <end position="25"/>
    </location>
</feature>
<dbReference type="GO" id="GO:0006696">
    <property type="term" value="P:ergosterol biosynthetic process"/>
    <property type="evidence" value="ECO:0007669"/>
    <property type="project" value="TreeGrafter"/>
</dbReference>
<dbReference type="InterPro" id="IPR036291">
    <property type="entry name" value="NAD(P)-bd_dom_sf"/>
</dbReference>
<evidence type="ECO:0000259" key="4">
    <source>
        <dbReference type="Pfam" id="PF01073"/>
    </source>
</evidence>
<reference evidence="5 6" key="1">
    <citation type="journal article" date="2014" name="Genome Announc.">
        <title>Draft genome sequence of the pathogenic fungus Scedosporium apiospermum.</title>
        <authorList>
            <person name="Vandeputte P."/>
            <person name="Ghamrawi S."/>
            <person name="Rechenmann M."/>
            <person name="Iltis A."/>
            <person name="Giraud S."/>
            <person name="Fleury M."/>
            <person name="Thornton C."/>
            <person name="Delhaes L."/>
            <person name="Meyer W."/>
            <person name="Papon N."/>
            <person name="Bouchara J.P."/>
        </authorList>
    </citation>
    <scope>NUCLEOTIDE SEQUENCE [LARGE SCALE GENOMIC DNA]</scope>
    <source>
        <strain evidence="5 6">IHEM 14462</strain>
    </source>
</reference>
<evidence type="ECO:0000313" key="5">
    <source>
        <dbReference type="EMBL" id="KEZ44974.1"/>
    </source>
</evidence>
<feature type="domain" description="3-beta hydroxysteroid dehydrogenase/isomerase" evidence="4">
    <location>
        <begin position="78"/>
        <end position="287"/>
    </location>
</feature>
<dbReference type="KEGG" id="sapo:SAPIO_CDS2357"/>
<dbReference type="Proteomes" id="UP000028545">
    <property type="component" value="Unassembled WGS sequence"/>
</dbReference>
<dbReference type="GO" id="GO:0005783">
    <property type="term" value="C:endoplasmic reticulum"/>
    <property type="evidence" value="ECO:0007669"/>
    <property type="project" value="TreeGrafter"/>
</dbReference>
<evidence type="ECO:0000256" key="2">
    <source>
        <dbReference type="ARBA" id="ARBA00023445"/>
    </source>
</evidence>
<dbReference type="OMA" id="WAEPKHY"/>
<evidence type="ECO:0000256" key="3">
    <source>
        <dbReference type="SAM" id="Phobius"/>
    </source>
</evidence>
<dbReference type="InterPro" id="IPR002225">
    <property type="entry name" value="3Beta_OHSteriod_DH/Estase"/>
</dbReference>
<dbReference type="EMBL" id="JOWA01000086">
    <property type="protein sequence ID" value="KEZ44974.1"/>
    <property type="molecule type" value="Genomic_DNA"/>
</dbReference>
<keyword evidence="3" id="KW-1133">Transmembrane helix</keyword>
<protein>
    <recommendedName>
        <fullName evidence="4">3-beta hydroxysteroid dehydrogenase/isomerase domain-containing protein</fullName>
    </recommendedName>
</protein>
<dbReference type="RefSeq" id="XP_016644773.1">
    <property type="nucleotide sequence ID" value="XM_016785397.1"/>
</dbReference>
<name>A0A084GCB2_PSEDA</name>
<keyword evidence="6" id="KW-1185">Reference proteome</keyword>
<dbReference type="PANTHER" id="PTHR10366">
    <property type="entry name" value="NAD DEPENDENT EPIMERASE/DEHYDRATASE"/>
    <property type="match status" value="1"/>
</dbReference>
<organism evidence="5 6">
    <name type="scientific">Pseudallescheria apiosperma</name>
    <name type="common">Scedosporium apiospermum</name>
    <dbReference type="NCBI Taxonomy" id="563466"/>
    <lineage>
        <taxon>Eukaryota</taxon>
        <taxon>Fungi</taxon>
        <taxon>Dikarya</taxon>
        <taxon>Ascomycota</taxon>
        <taxon>Pezizomycotina</taxon>
        <taxon>Sordariomycetes</taxon>
        <taxon>Hypocreomycetidae</taxon>
        <taxon>Microascales</taxon>
        <taxon>Microascaceae</taxon>
        <taxon>Scedosporium</taxon>
    </lineage>
</organism>
<gene>
    <name evidence="5" type="ORF">SAPIO_CDS2357</name>
</gene>
<comment type="caution">
    <text evidence="5">The sequence shown here is derived from an EMBL/GenBank/DDBJ whole genome shotgun (WGS) entry which is preliminary data.</text>
</comment>
<keyword evidence="3" id="KW-0812">Transmembrane</keyword>
<dbReference type="PANTHER" id="PTHR10366:SF447">
    <property type="entry name" value="HYDROXYSTEROID DEHYDROGENASE_ISOMERASE FAMILY PROTEIN, PUTATIVE (AFU_ORTHOLOGUE AFUA_1G06450)-RELATED"/>
    <property type="match status" value="1"/>
</dbReference>